<gene>
    <name evidence="1" type="ORF">PODLI_1B001982</name>
</gene>
<dbReference type="EMBL" id="OX395127">
    <property type="protein sequence ID" value="CAI5766617.1"/>
    <property type="molecule type" value="Genomic_DNA"/>
</dbReference>
<dbReference type="Proteomes" id="UP001178461">
    <property type="component" value="Chromosome 2"/>
</dbReference>
<reference evidence="1" key="1">
    <citation type="submission" date="2022-12" db="EMBL/GenBank/DDBJ databases">
        <authorList>
            <person name="Alioto T."/>
            <person name="Alioto T."/>
            <person name="Gomez Garrido J."/>
        </authorList>
    </citation>
    <scope>NUCLEOTIDE SEQUENCE</scope>
</reference>
<name>A0AA35JWU6_9SAUR</name>
<keyword evidence="2" id="KW-1185">Reference proteome</keyword>
<dbReference type="AlphaFoldDB" id="A0AA35JWU6"/>
<evidence type="ECO:0000313" key="2">
    <source>
        <dbReference type="Proteomes" id="UP001178461"/>
    </source>
</evidence>
<protein>
    <submittedName>
        <fullName evidence="1">Uncharacterized protein</fullName>
    </submittedName>
</protein>
<accession>A0AA35JWU6</accession>
<organism evidence="1 2">
    <name type="scientific">Podarcis lilfordi</name>
    <name type="common">Lilford's wall lizard</name>
    <dbReference type="NCBI Taxonomy" id="74358"/>
    <lineage>
        <taxon>Eukaryota</taxon>
        <taxon>Metazoa</taxon>
        <taxon>Chordata</taxon>
        <taxon>Craniata</taxon>
        <taxon>Vertebrata</taxon>
        <taxon>Euteleostomi</taxon>
        <taxon>Lepidosauria</taxon>
        <taxon>Squamata</taxon>
        <taxon>Bifurcata</taxon>
        <taxon>Unidentata</taxon>
        <taxon>Episquamata</taxon>
        <taxon>Laterata</taxon>
        <taxon>Lacertibaenia</taxon>
        <taxon>Lacertidae</taxon>
        <taxon>Podarcis</taxon>
    </lineage>
</organism>
<sequence length="129" mass="14751">MLCVLRCIYSAISCEPIQCKSPCNKWKKLPGSELLSCIQFAPEKCPSSDAQLEVFKQGELWKLERNVRFLFFSLKKQSYICTMLCLILRPQIYLEAFFPPVPELKTGCSYLLCSCCDTLSTRLNSYDPG</sequence>
<evidence type="ECO:0000313" key="1">
    <source>
        <dbReference type="EMBL" id="CAI5766617.1"/>
    </source>
</evidence>
<proteinExistence type="predicted"/>